<feature type="region of interest" description="Disordered" evidence="13">
    <location>
        <begin position="613"/>
        <end position="648"/>
    </location>
</feature>
<evidence type="ECO:0000256" key="12">
    <source>
        <dbReference type="ARBA" id="ARBA00042677"/>
    </source>
</evidence>
<evidence type="ECO:0000256" key="1">
    <source>
        <dbReference type="ARBA" id="ARBA00004123"/>
    </source>
</evidence>
<evidence type="ECO:0000256" key="3">
    <source>
        <dbReference type="ARBA" id="ARBA00022722"/>
    </source>
</evidence>
<evidence type="ECO:0000256" key="6">
    <source>
        <dbReference type="ARBA" id="ARBA00022801"/>
    </source>
</evidence>
<dbReference type="GO" id="GO:0005634">
    <property type="term" value="C:nucleus"/>
    <property type="evidence" value="ECO:0007669"/>
    <property type="project" value="UniProtKB-SubCell"/>
</dbReference>
<dbReference type="Gene3D" id="3.40.50.12650">
    <property type="match status" value="2"/>
</dbReference>
<comment type="similarity">
    <text evidence="2">Belongs to the DNA repair metallo-beta-lactamase (DRMBL) family.</text>
</comment>
<keyword evidence="9" id="KW-0234">DNA repair</keyword>
<dbReference type="Proteomes" id="UP000760494">
    <property type="component" value="Unassembled WGS sequence"/>
</dbReference>
<dbReference type="GO" id="GO:0006303">
    <property type="term" value="P:double-strand break repair via nonhomologous end joining"/>
    <property type="evidence" value="ECO:0007669"/>
    <property type="project" value="TreeGrafter"/>
</dbReference>
<keyword evidence="3" id="KW-0540">Nuclease</keyword>
<feature type="region of interest" description="Disordered" evidence="13">
    <location>
        <begin position="515"/>
        <end position="547"/>
    </location>
</feature>
<reference evidence="15" key="1">
    <citation type="submission" date="2019-05" db="EMBL/GenBank/DDBJ databases">
        <authorList>
            <person name="Piombo E."/>
        </authorList>
    </citation>
    <scope>NUCLEOTIDE SEQUENCE</scope>
    <source>
        <strain evidence="15">C2S</strain>
    </source>
</reference>
<keyword evidence="10" id="KW-0539">Nucleus</keyword>
<dbReference type="InterPro" id="IPR036866">
    <property type="entry name" value="RibonucZ/Hydroxyglut_hydro"/>
</dbReference>
<dbReference type="EMBL" id="CABFJX010000090">
    <property type="protein sequence ID" value="VTT62689.1"/>
    <property type="molecule type" value="Genomic_DNA"/>
</dbReference>
<dbReference type="AlphaFoldDB" id="A0A9Q9RGF5"/>
<evidence type="ECO:0000256" key="8">
    <source>
        <dbReference type="ARBA" id="ARBA00023172"/>
    </source>
</evidence>
<evidence type="ECO:0000256" key="5">
    <source>
        <dbReference type="ARBA" id="ARBA00022763"/>
    </source>
</evidence>
<comment type="caution">
    <text evidence="15">The sequence shown here is derived from an EMBL/GenBank/DDBJ whole genome shotgun (WGS) entry which is preliminary data.</text>
</comment>
<evidence type="ECO:0000256" key="4">
    <source>
        <dbReference type="ARBA" id="ARBA00022759"/>
    </source>
</evidence>
<keyword evidence="5" id="KW-0227">DNA damage</keyword>
<keyword evidence="8" id="KW-0233">DNA recombination</keyword>
<dbReference type="GO" id="GO:0003684">
    <property type="term" value="F:damaged DNA binding"/>
    <property type="evidence" value="ECO:0007669"/>
    <property type="project" value="TreeGrafter"/>
</dbReference>
<evidence type="ECO:0000256" key="7">
    <source>
        <dbReference type="ARBA" id="ARBA00022839"/>
    </source>
</evidence>
<dbReference type="Gene3D" id="3.60.15.10">
    <property type="entry name" value="Ribonuclease Z/Hydroxyacylglutathione hydrolase-like"/>
    <property type="match status" value="2"/>
</dbReference>
<dbReference type="InterPro" id="IPR011084">
    <property type="entry name" value="DRMBL"/>
</dbReference>
<evidence type="ECO:0000313" key="16">
    <source>
        <dbReference type="Proteomes" id="UP000760494"/>
    </source>
</evidence>
<dbReference type="Pfam" id="PF07522">
    <property type="entry name" value="DRMBL"/>
    <property type="match status" value="1"/>
</dbReference>
<accession>A0A9Q9RGF5</accession>
<evidence type="ECO:0000256" key="10">
    <source>
        <dbReference type="ARBA" id="ARBA00023242"/>
    </source>
</evidence>
<dbReference type="PANTHER" id="PTHR23240:SF8">
    <property type="entry name" value="PROTEIN ARTEMIS"/>
    <property type="match status" value="1"/>
</dbReference>
<sequence>MSTFNGIVSEFPDIRIDFFRRNAGAQPPLACFLSHVHSDHLAGIESLRSPFVYCSAATKEILLRLERYPCRINYAKGVLESRQQTFKHLRKVLKPLPMETPTSIELCPGREIQVTLFDANHCPGAVMFLVEGDKKAVLYTGDVRSEPWFVSALSRNPNLIEYTSGIKTLDKIYLDTSFTENVPFQTKAQGIAELLRKVSQYPSDTIFHLQAWTYGYEDVWLALSKALKSKVHVDDYKLRIYGSLKSKTSDSRFDTDIHLTPESPALTGHMCGNTPHPGCLTSDENVRLHSCEKGSLCEVAQRPTTISIQPIVAHLPTGEDLTEVGVGGGGVDLQREAELEFLDQASLATLFNTFVHSITFARDMLIVNPRFLSSSISSTDMSDILEGTLEKIASTGRNIPLDWDINTLNAHSAEEVIMMLVDKVRKNPKNQKQRDECSLPRTIYFPYSRHSSLPELRHFVEAFRPLDVWPCTVNNAEWLKNGITIGGMFGPSCSGELFEHDLVMQDFAATHISDNGHQQHCSQTTIGSDSVPSSPVRESQGASQKRRININNRFVSPLLDTQGSIRHGRIVSEVECPEENLEAPSENSTQQSLVIHTIEQSEDVQQENHICPESLTTNSSDSPAPVSCHRKRTISDTSVSGNGSNRRQMRQITEEPLPLKLLDEASIGRQDAYWHMVDYMDEGTWGSLQLISTNNEYTVNEPEL</sequence>
<dbReference type="PANTHER" id="PTHR23240">
    <property type="entry name" value="DNA CROSS-LINK REPAIR PROTEIN PSO2/SNM1-RELATED"/>
    <property type="match status" value="1"/>
</dbReference>
<keyword evidence="4" id="KW-0255">Endonuclease</keyword>
<organism evidence="15 16">
    <name type="scientific">Fusarium fujikuroi</name>
    <name type="common">Bakanae and foot rot disease fungus</name>
    <name type="synonym">Gibberella fujikuroi</name>
    <dbReference type="NCBI Taxonomy" id="5127"/>
    <lineage>
        <taxon>Eukaryota</taxon>
        <taxon>Fungi</taxon>
        <taxon>Dikarya</taxon>
        <taxon>Ascomycota</taxon>
        <taxon>Pezizomycotina</taxon>
        <taxon>Sordariomycetes</taxon>
        <taxon>Hypocreomycetidae</taxon>
        <taxon>Hypocreales</taxon>
        <taxon>Nectriaceae</taxon>
        <taxon>Fusarium</taxon>
        <taxon>Fusarium fujikuroi species complex</taxon>
    </lineage>
</organism>
<proteinExistence type="inferred from homology"/>
<keyword evidence="6" id="KW-0378">Hydrolase</keyword>
<evidence type="ECO:0000313" key="15">
    <source>
        <dbReference type="EMBL" id="VTT62689.1"/>
    </source>
</evidence>
<name>A0A9Q9RGF5_FUSFU</name>
<feature type="compositionally biased region" description="Polar residues" evidence="13">
    <location>
        <begin position="635"/>
        <end position="646"/>
    </location>
</feature>
<evidence type="ECO:0000256" key="11">
    <source>
        <dbReference type="ARBA" id="ARBA00039759"/>
    </source>
</evidence>
<dbReference type="GO" id="GO:0000723">
    <property type="term" value="P:telomere maintenance"/>
    <property type="evidence" value="ECO:0007669"/>
    <property type="project" value="TreeGrafter"/>
</dbReference>
<dbReference type="GO" id="GO:0006310">
    <property type="term" value="P:DNA recombination"/>
    <property type="evidence" value="ECO:0007669"/>
    <property type="project" value="UniProtKB-KW"/>
</dbReference>
<evidence type="ECO:0000256" key="2">
    <source>
        <dbReference type="ARBA" id="ARBA00010304"/>
    </source>
</evidence>
<dbReference type="GO" id="GO:0036297">
    <property type="term" value="P:interstrand cross-link repair"/>
    <property type="evidence" value="ECO:0007669"/>
    <property type="project" value="TreeGrafter"/>
</dbReference>
<feature type="domain" description="DNA repair metallo-beta-lactamase" evidence="14">
    <location>
        <begin position="443"/>
        <end position="474"/>
    </location>
</feature>
<evidence type="ECO:0000256" key="13">
    <source>
        <dbReference type="SAM" id="MobiDB-lite"/>
    </source>
</evidence>
<dbReference type="GO" id="GO:0035312">
    <property type="term" value="F:5'-3' DNA exonuclease activity"/>
    <property type="evidence" value="ECO:0007669"/>
    <property type="project" value="TreeGrafter"/>
</dbReference>
<dbReference type="SUPFAM" id="SSF56281">
    <property type="entry name" value="Metallo-hydrolase/oxidoreductase"/>
    <property type="match status" value="1"/>
</dbReference>
<keyword evidence="7" id="KW-0269">Exonuclease</keyword>
<dbReference type="GO" id="GO:0004519">
    <property type="term" value="F:endonuclease activity"/>
    <property type="evidence" value="ECO:0007669"/>
    <property type="project" value="UniProtKB-KW"/>
</dbReference>
<evidence type="ECO:0000259" key="14">
    <source>
        <dbReference type="Pfam" id="PF07522"/>
    </source>
</evidence>
<protein>
    <recommendedName>
        <fullName evidence="11">Protein artemis</fullName>
    </recommendedName>
    <alternativeName>
        <fullName evidence="12">DNA cross-link repair 1C protein</fullName>
    </alternativeName>
</protein>
<evidence type="ECO:0000256" key="9">
    <source>
        <dbReference type="ARBA" id="ARBA00023204"/>
    </source>
</evidence>
<dbReference type="Pfam" id="PF23023">
    <property type="entry name" value="Anti-Pycsar_Apyc1"/>
    <property type="match status" value="1"/>
</dbReference>
<comment type="subcellular location">
    <subcellularLocation>
        <location evidence="1">Nucleus</location>
    </subcellularLocation>
</comment>
<gene>
    <name evidence="15" type="ORF">C2S_4971</name>
</gene>